<dbReference type="GO" id="GO:0005576">
    <property type="term" value="C:extracellular region"/>
    <property type="evidence" value="ECO:0007669"/>
    <property type="project" value="InterPro"/>
</dbReference>
<dbReference type="Pfam" id="PF00095">
    <property type="entry name" value="WAP"/>
    <property type="match status" value="1"/>
</dbReference>
<evidence type="ECO:0000313" key="3">
    <source>
        <dbReference type="EMBL" id="EFO87053.1"/>
    </source>
</evidence>
<dbReference type="Proteomes" id="UP000008281">
    <property type="component" value="Unassembled WGS sequence"/>
</dbReference>
<dbReference type="OrthoDB" id="5821425at2759"/>
<keyword evidence="4" id="KW-1185">Reference proteome</keyword>
<gene>
    <name evidence="3" type="ORF">CRE_19376</name>
</gene>
<dbReference type="eggNOG" id="ENOG502THDP">
    <property type="taxonomic scope" value="Eukaryota"/>
</dbReference>
<dbReference type="InParanoid" id="E3N511"/>
<dbReference type="InterPro" id="IPR008197">
    <property type="entry name" value="WAP_dom"/>
</dbReference>
<dbReference type="FunCoup" id="E3N511">
    <property type="interactions" value="544"/>
</dbReference>
<protein>
    <recommendedName>
        <fullName evidence="2">WAP domain-containing protein</fullName>
    </recommendedName>
</protein>
<dbReference type="PANTHER" id="PTHR36938:SF3">
    <property type="entry name" value="WAP DOMAIN-CONTAINING PROTEIN"/>
    <property type="match status" value="1"/>
</dbReference>
<accession>E3N511</accession>
<proteinExistence type="predicted"/>
<evidence type="ECO:0000313" key="4">
    <source>
        <dbReference type="Proteomes" id="UP000008281"/>
    </source>
</evidence>
<organism evidence="4">
    <name type="scientific">Caenorhabditis remanei</name>
    <name type="common">Caenorhabditis vulgaris</name>
    <dbReference type="NCBI Taxonomy" id="31234"/>
    <lineage>
        <taxon>Eukaryota</taxon>
        <taxon>Metazoa</taxon>
        <taxon>Ecdysozoa</taxon>
        <taxon>Nematoda</taxon>
        <taxon>Chromadorea</taxon>
        <taxon>Rhabditida</taxon>
        <taxon>Rhabditina</taxon>
        <taxon>Rhabditomorpha</taxon>
        <taxon>Rhabditoidea</taxon>
        <taxon>Rhabditidae</taxon>
        <taxon>Peloderinae</taxon>
        <taxon>Caenorhabditis</taxon>
    </lineage>
</organism>
<evidence type="ECO:0000256" key="1">
    <source>
        <dbReference type="SAM" id="SignalP"/>
    </source>
</evidence>
<feature type="chain" id="PRO_5003176868" description="WAP domain-containing protein" evidence="1">
    <location>
        <begin position="22"/>
        <end position="227"/>
    </location>
</feature>
<feature type="domain" description="WAP" evidence="2">
    <location>
        <begin position="151"/>
        <end position="209"/>
    </location>
</feature>
<dbReference type="PROSITE" id="PS51390">
    <property type="entry name" value="WAP"/>
    <property type="match status" value="1"/>
</dbReference>
<dbReference type="GO" id="GO:0030414">
    <property type="term" value="F:peptidase inhibitor activity"/>
    <property type="evidence" value="ECO:0007669"/>
    <property type="project" value="InterPro"/>
</dbReference>
<feature type="signal peptide" evidence="1">
    <location>
        <begin position="1"/>
        <end position="21"/>
    </location>
</feature>
<evidence type="ECO:0000259" key="2">
    <source>
        <dbReference type="PROSITE" id="PS51390"/>
    </source>
</evidence>
<dbReference type="HOGENOM" id="CLU_1220692_0_0_1"/>
<reference evidence="3" key="1">
    <citation type="submission" date="2007-07" db="EMBL/GenBank/DDBJ databases">
        <title>PCAP assembly of the Caenorhabditis remanei genome.</title>
        <authorList>
            <consortium name="The Caenorhabditis remanei Sequencing Consortium"/>
            <person name="Wilson R.K."/>
        </authorList>
    </citation>
    <scope>NUCLEOTIDE SEQUENCE [LARGE SCALE GENOMIC DNA]</scope>
    <source>
        <strain evidence="3">PB4641</strain>
    </source>
</reference>
<keyword evidence="1" id="KW-0732">Signal</keyword>
<dbReference type="AlphaFoldDB" id="E3N511"/>
<dbReference type="PANTHER" id="PTHR36938">
    <property type="entry name" value="PROTEIN CBG26935"/>
    <property type="match status" value="1"/>
</dbReference>
<dbReference type="EMBL" id="DS268530">
    <property type="protein sequence ID" value="EFO87053.1"/>
    <property type="molecule type" value="Genomic_DNA"/>
</dbReference>
<name>E3N511_CAERE</name>
<sequence>MQSSILLLFLLLILLGYDGEASSSPRTMKLCLYLKAIRRSMAECDKVTLDNGNNVEDRASHVLHFCNPSSNSTMSPLAKIIANIEKRNEKQKLTKKFRKLAAPLPQCSSNLDSGYKQCRMDITCSSGYSCETKSKTRCCMEANHSPEIERKTEDFKTCPSHQQMSYFCQTSSSLSRARKTCKTDTDCMFSNVQKCCDAGCGFNVCVVATGNFTRNGKGAHFPGELII</sequence>